<evidence type="ECO:0000313" key="3">
    <source>
        <dbReference type="Proteomes" id="UP000193986"/>
    </source>
</evidence>
<dbReference type="InterPro" id="IPR006076">
    <property type="entry name" value="FAD-dep_OxRdtase"/>
</dbReference>
<dbReference type="AlphaFoldDB" id="A0A1Y2B052"/>
<dbReference type="STRING" id="71784.A0A1Y2B052"/>
<feature type="domain" description="FAD dependent oxidoreductase" evidence="1">
    <location>
        <begin position="48"/>
        <end position="416"/>
    </location>
</feature>
<dbReference type="EMBL" id="MCFC01000033">
    <property type="protein sequence ID" value="ORY28201.1"/>
    <property type="molecule type" value="Genomic_DNA"/>
</dbReference>
<reference evidence="2 3" key="1">
    <citation type="submission" date="2016-07" db="EMBL/GenBank/DDBJ databases">
        <title>Pervasive Adenine N6-methylation of Active Genes in Fungi.</title>
        <authorList>
            <consortium name="DOE Joint Genome Institute"/>
            <person name="Mondo S.J."/>
            <person name="Dannebaum R.O."/>
            <person name="Kuo R.C."/>
            <person name="Labutti K."/>
            <person name="Haridas S."/>
            <person name="Kuo A."/>
            <person name="Salamov A."/>
            <person name="Ahrendt S.R."/>
            <person name="Lipzen A."/>
            <person name="Sullivan W."/>
            <person name="Andreopoulos W.B."/>
            <person name="Clum A."/>
            <person name="Lindquist E."/>
            <person name="Daum C."/>
            <person name="Ramamoorthy G.K."/>
            <person name="Gryganskyi A."/>
            <person name="Culley D."/>
            <person name="Magnuson J.K."/>
            <person name="James T.Y."/>
            <person name="O'Malley M.A."/>
            <person name="Stajich J.E."/>
            <person name="Spatafora J.W."/>
            <person name="Visel A."/>
            <person name="Grigoriev I.V."/>
        </authorList>
    </citation>
    <scope>NUCLEOTIDE SEQUENCE [LARGE SCALE GENOMIC DNA]</scope>
    <source>
        <strain evidence="2 3">68-887.2</strain>
    </source>
</reference>
<dbReference type="OrthoDB" id="429143at2759"/>
<dbReference type="InParanoid" id="A0A1Y2B052"/>
<dbReference type="Pfam" id="PF01266">
    <property type="entry name" value="DAO"/>
    <property type="match status" value="1"/>
</dbReference>
<protein>
    <submittedName>
        <fullName evidence="2">FAD dependent oxidoreductase-domain-containing protein</fullName>
    </submittedName>
</protein>
<comment type="caution">
    <text evidence="2">The sequence shown here is derived from an EMBL/GenBank/DDBJ whole genome shotgun (WGS) entry which is preliminary data.</text>
</comment>
<organism evidence="2 3">
    <name type="scientific">Naematelia encephala</name>
    <dbReference type="NCBI Taxonomy" id="71784"/>
    <lineage>
        <taxon>Eukaryota</taxon>
        <taxon>Fungi</taxon>
        <taxon>Dikarya</taxon>
        <taxon>Basidiomycota</taxon>
        <taxon>Agaricomycotina</taxon>
        <taxon>Tremellomycetes</taxon>
        <taxon>Tremellales</taxon>
        <taxon>Naemateliaceae</taxon>
        <taxon>Naematelia</taxon>
    </lineage>
</organism>
<gene>
    <name evidence="2" type="ORF">BCR39DRAFT_576773</name>
</gene>
<dbReference type="GO" id="GO:0005737">
    <property type="term" value="C:cytoplasm"/>
    <property type="evidence" value="ECO:0007669"/>
    <property type="project" value="TreeGrafter"/>
</dbReference>
<keyword evidence="3" id="KW-1185">Reference proteome</keyword>
<dbReference type="Gene3D" id="3.30.9.10">
    <property type="entry name" value="D-Amino Acid Oxidase, subunit A, domain 2"/>
    <property type="match status" value="1"/>
</dbReference>
<dbReference type="InterPro" id="IPR036188">
    <property type="entry name" value="FAD/NAD-bd_sf"/>
</dbReference>
<name>A0A1Y2B052_9TREE</name>
<dbReference type="PANTHER" id="PTHR13847">
    <property type="entry name" value="SARCOSINE DEHYDROGENASE-RELATED"/>
    <property type="match status" value="1"/>
</dbReference>
<sequence>MPIATPKVSPWGKEVLPPTWSLSAWQRSTREDPLVNRGRDEALPEFADVVIIGSGLSGAAVGYNLLTASNRPASVVCLEARECTSGASGRNAGHCRPDTFRGFKEYADLHGEEQSAMILASESITWRRMDAFIKEYAIDCEWTPRLTVDVAVGQEFKNYMEESIAQAKRADAIKEDWMYLDPAATQQRTSLPSTLGSYGWQAATLNPAKLTYGVHRVNLTLGGYQLFTHAPVTSVDEAVRGEWLVQTTRGALRAAKVVFATNGYTKLILPELAGLITPLAVQALQVGEHEPKLESSMSLRYGDRRYSVAQRPNGKVVLSNTMTWVGQTEAEWQSLYENMDDSTPIEAATKDTMDEWLKHVPDADPNGFEFAWRGILGMTPDRAPWVGAIPGKEGQYIIAGMNGHGMARIFHCAPCAASLVLGGQWDETLPKAFECSQERIDTVRQKVKEGLLGYQKP</sequence>
<dbReference type="PANTHER" id="PTHR13847:SF260">
    <property type="entry name" value="FAD DEPENDENT OXIDOREDUCTASE DOMAIN-CONTAINING PROTEIN"/>
    <property type="match status" value="1"/>
</dbReference>
<dbReference type="SUPFAM" id="SSF51905">
    <property type="entry name" value="FAD/NAD(P)-binding domain"/>
    <property type="match status" value="1"/>
</dbReference>
<proteinExistence type="predicted"/>
<evidence type="ECO:0000313" key="2">
    <source>
        <dbReference type="EMBL" id="ORY28201.1"/>
    </source>
</evidence>
<accession>A0A1Y2B052</accession>
<dbReference type="Gene3D" id="3.50.50.60">
    <property type="entry name" value="FAD/NAD(P)-binding domain"/>
    <property type="match status" value="1"/>
</dbReference>
<evidence type="ECO:0000259" key="1">
    <source>
        <dbReference type="Pfam" id="PF01266"/>
    </source>
</evidence>
<dbReference type="Proteomes" id="UP000193986">
    <property type="component" value="Unassembled WGS sequence"/>
</dbReference>